<dbReference type="Proteomes" id="UP000007494">
    <property type="component" value="Chromosome II"/>
</dbReference>
<evidence type="ECO:0000256" key="2">
    <source>
        <dbReference type="SAM" id="MobiDB-lite"/>
    </source>
</evidence>
<feature type="region of interest" description="Disordered" evidence="2">
    <location>
        <begin position="210"/>
        <end position="232"/>
    </location>
</feature>
<feature type="compositionally biased region" description="Basic and acidic residues" evidence="2">
    <location>
        <begin position="804"/>
        <end position="816"/>
    </location>
</feature>
<feature type="compositionally biased region" description="Low complexity" evidence="2">
    <location>
        <begin position="817"/>
        <end position="826"/>
    </location>
</feature>
<dbReference type="EMBL" id="FR823382">
    <property type="protein sequence ID" value="CBZ50166.1"/>
    <property type="molecule type" value="Genomic_DNA"/>
</dbReference>
<gene>
    <name evidence="3" type="ORF">NCLIV_006420</name>
</gene>
<dbReference type="GeneID" id="13446224"/>
<dbReference type="RefSeq" id="XP_003880201.1">
    <property type="nucleotide sequence ID" value="XM_003880152.1"/>
</dbReference>
<feature type="coiled-coil region" evidence="1">
    <location>
        <begin position="570"/>
        <end position="724"/>
    </location>
</feature>
<dbReference type="InParanoid" id="F0V8X5"/>
<sequence>MSRAASDGDLGMVNRHYQDREKNDGVHFLRWSETVKKARQIVCDEKEAARDDVKECFSACVLFLYTLTSRPSHPDVASWMRAFLGTAAGLDVYCFIGATISSFVPDVNVHKGLSPQDVSKNSRDDAGIVSRLREPGARKTFLRLVAVYDNLSHSDVLISRARSHRDLRTAQKAVLSVASRLLVHAAAIPVGISIRLWRIFSAYATNDSPDVASPGRGKADPTPHSRHYSKKNSQNLLSLTSASVRSQRHDVLELRAAVDCFRDALKSDDFLHHLRTELLPSARGLLGTCISTAAELQKAGDDMALSVVAELLAYLALSSTGLRHHAAVELNQNPASVFDHDNGGDGSPANPEASEKRSKQLCKLSSAAVHFPFLLRACTSTYSETCVFMGAFLESCFVASQQQEGAQDAGLGVHLADDVKAEVLQALQKTVASPCTVPAESSDADTGTDKQVFPQESSAAAQRRAACLSLLAVMADSASFASEVQRMLLDLLVDTVLSSPVGGWWCRAIIKNFLSILGESEQKNVDLDAYAGELARVVRLQREQQQLLRDTATASRNREEEAKKLMKLTISDHEHEKVKAEHKAEACQQQLQRLQETHAAELARVRGEGEAQTRQLRSMVNELQLLLDGREEKLKNAQDALAASKQQQLSNDGECSKLQRQLQTLTALNKKQKDDLSCMEAQCGSLREANDEAAKKLHEVSCRARKLESQCGFLHAEKKELLDEQEKLFKQLILLLDREQHLTLEQRRLREGMKENLEAVERAEKLQQQLDHLRQEKENTGKEAGQMASRTAMLQTEVAALRADLSKETERRRAAEEAASNASEKTQSVSEELERVKKKLKTQTHVTEDLEKRLKEKEEQLSKIQSIFSMKA</sequence>
<dbReference type="eggNOG" id="ENOG502TMWG">
    <property type="taxonomic scope" value="Eukaryota"/>
</dbReference>
<organism evidence="3 4">
    <name type="scientific">Neospora caninum (strain Liverpool)</name>
    <dbReference type="NCBI Taxonomy" id="572307"/>
    <lineage>
        <taxon>Eukaryota</taxon>
        <taxon>Sar</taxon>
        <taxon>Alveolata</taxon>
        <taxon>Apicomplexa</taxon>
        <taxon>Conoidasida</taxon>
        <taxon>Coccidia</taxon>
        <taxon>Eucoccidiorida</taxon>
        <taxon>Eimeriorina</taxon>
        <taxon>Sarcocystidae</taxon>
        <taxon>Neospora</taxon>
    </lineage>
</organism>
<dbReference type="OMA" id="ASWMRAF"/>
<name>F0V8X5_NEOCL</name>
<dbReference type="OrthoDB" id="331106at2759"/>
<protein>
    <submittedName>
        <fullName evidence="3">Uncharacterized protein</fullName>
    </submittedName>
</protein>
<feature type="region of interest" description="Disordered" evidence="2">
    <location>
        <begin position="335"/>
        <end position="357"/>
    </location>
</feature>
<proteinExistence type="predicted"/>
<reference evidence="4" key="1">
    <citation type="journal article" date="2012" name="PLoS Pathog.">
        <title>Comparative genomics of the apicomplexan parasites Toxoplasma gondii and Neospora caninum: Coccidia differing in host range and transmission strategy.</title>
        <authorList>
            <person name="Reid A.J."/>
            <person name="Vermont S.J."/>
            <person name="Cotton J.A."/>
            <person name="Harris D."/>
            <person name="Hill-Cawthorne G.A."/>
            <person name="Konen-Waisman S."/>
            <person name="Latham S.M."/>
            <person name="Mourier T."/>
            <person name="Norton R."/>
            <person name="Quail M.A."/>
            <person name="Sanders M."/>
            <person name="Shanmugam D."/>
            <person name="Sohal A."/>
            <person name="Wasmuth J.D."/>
            <person name="Brunk B."/>
            <person name="Grigg M.E."/>
            <person name="Howard J.C."/>
            <person name="Parkinson J."/>
            <person name="Roos D.S."/>
            <person name="Trees A.J."/>
            <person name="Berriman M."/>
            <person name="Pain A."/>
            <person name="Wastling J.M."/>
        </authorList>
    </citation>
    <scope>NUCLEOTIDE SEQUENCE [LARGE SCALE GENOMIC DNA]</scope>
    <source>
        <strain evidence="4">Liverpool</strain>
    </source>
</reference>
<feature type="region of interest" description="Disordered" evidence="2">
    <location>
        <begin position="804"/>
        <end position="847"/>
    </location>
</feature>
<dbReference type="AlphaFoldDB" id="F0V8X5"/>
<evidence type="ECO:0000313" key="3">
    <source>
        <dbReference type="EMBL" id="CBZ50166.1"/>
    </source>
</evidence>
<keyword evidence="4" id="KW-1185">Reference proteome</keyword>
<evidence type="ECO:0000256" key="1">
    <source>
        <dbReference type="SAM" id="Coils"/>
    </source>
</evidence>
<accession>F0V8X5</accession>
<dbReference type="VEuPathDB" id="ToxoDB:NCLIV_006420"/>
<evidence type="ECO:0000313" key="4">
    <source>
        <dbReference type="Proteomes" id="UP000007494"/>
    </source>
</evidence>
<keyword evidence="1" id="KW-0175">Coiled coil</keyword>